<evidence type="ECO:0000256" key="1">
    <source>
        <dbReference type="ARBA" id="ARBA00022723"/>
    </source>
</evidence>
<dbReference type="Pfam" id="PF00168">
    <property type="entry name" value="C2"/>
    <property type="match status" value="3"/>
</dbReference>
<protein>
    <recommendedName>
        <fullName evidence="4">C2 domain-containing protein</fullName>
    </recommendedName>
</protein>
<dbReference type="SMART" id="SM00239">
    <property type="entry name" value="C2"/>
    <property type="match status" value="3"/>
</dbReference>
<organism evidence="5">
    <name type="scientific">Eutreptiella gymnastica</name>
    <dbReference type="NCBI Taxonomy" id="73025"/>
    <lineage>
        <taxon>Eukaryota</taxon>
        <taxon>Discoba</taxon>
        <taxon>Euglenozoa</taxon>
        <taxon>Euglenida</taxon>
        <taxon>Spirocuta</taxon>
        <taxon>Euglenophyceae</taxon>
        <taxon>Eutreptiales</taxon>
        <taxon>Eutreptiaceae</taxon>
        <taxon>Eutreptiella</taxon>
    </lineage>
</organism>
<evidence type="ECO:0000256" key="2">
    <source>
        <dbReference type="ARBA" id="ARBA00022837"/>
    </source>
</evidence>
<dbReference type="Gene3D" id="2.60.40.150">
    <property type="entry name" value="C2 domain"/>
    <property type="match status" value="3"/>
</dbReference>
<dbReference type="CDD" id="cd00030">
    <property type="entry name" value="C2"/>
    <property type="match status" value="3"/>
</dbReference>
<dbReference type="PROSITE" id="PS50004">
    <property type="entry name" value="C2"/>
    <property type="match status" value="3"/>
</dbReference>
<feature type="region of interest" description="Disordered" evidence="3">
    <location>
        <begin position="422"/>
        <end position="533"/>
    </location>
</feature>
<dbReference type="EMBL" id="HBJA01111650">
    <property type="protein sequence ID" value="CAE0827243.1"/>
    <property type="molecule type" value="Transcribed_RNA"/>
</dbReference>
<dbReference type="InterPro" id="IPR035892">
    <property type="entry name" value="C2_domain_sf"/>
</dbReference>
<feature type="compositionally biased region" description="Basic residues" evidence="3">
    <location>
        <begin position="445"/>
        <end position="470"/>
    </location>
</feature>
<evidence type="ECO:0000313" key="5">
    <source>
        <dbReference type="EMBL" id="CAE0827243.1"/>
    </source>
</evidence>
<dbReference type="PANTHER" id="PTHR45911:SF4">
    <property type="entry name" value="MULTIPLE C2 AND TRANSMEMBRANE DOMAIN-CONTAINING PROTEIN"/>
    <property type="match status" value="1"/>
</dbReference>
<feature type="domain" description="C2" evidence="4">
    <location>
        <begin position="282"/>
        <end position="401"/>
    </location>
</feature>
<dbReference type="PANTHER" id="PTHR45911">
    <property type="entry name" value="C2 DOMAIN-CONTAINING PROTEIN"/>
    <property type="match status" value="1"/>
</dbReference>
<gene>
    <name evidence="5" type="ORF">EGYM00163_LOCUS38504</name>
</gene>
<keyword evidence="1" id="KW-0479">Metal-binding</keyword>
<sequence>MPLLLVEVVCATRLDEATSGCFVKLLCNRHHQRTKVIKKDPSPRWNEEFAFLVEDPGKDKLVIQVFSWDPVGKHELIGKHGVKLEKLVQGKQTEQHVRVQAAGEVTVNVTALDFGEPSSDGEDDFSGEKLVVVLNNAENILTANGAPTTSCFAKVILGDAENVSSMRYNTCNPEWKETFLFQAIKPGEEYLRIELYDKDSGVEPLGKCSVFTKSLFRGKANDAWIPVLCRSPKDGLWYPSEEGSRLHLILCPLGFGKIGGDSPTVRIAAPGDLIQEELAASTLQDVPYVDDVPPEEEETENSVEIEVVEAFGGRYANLKATDPFIRLTVGNTVGMTDTQQKSFRHPRWYEKFVFPIQDIEDFVYVELLNADDLIADCEISLRKVTNEVADMYLVMFFDQNDESGEGQEAPKVHLKVRGLGPHFVEEAPPSPPTAVKPPAEGKPSAPRRHHHREHKGHKSKGKGKTKKHKPRDYYSDDENEYEGSDEDDTPRRDKRKHKKDQDFWDNSWTGKPKKKVKDHPESDGSDDDSENGWTDAEIAAVPDWRAKLPHLPKSPAQMVWLRVLVYLVSTQKPLTYGEYRMLRLTHKELSKEGKMTVAPQTIERTLREWVTRREALHAAETGSAVKTTGPMKSLGHGVHSTMDLSAAIKPTAAQPPKMAARPLAPNQLYQGNSMTMSGSGMGHSFGGYQMAHTLPPGGVRSRDLPPL</sequence>
<proteinExistence type="predicted"/>
<feature type="compositionally biased region" description="Acidic residues" evidence="3">
    <location>
        <begin position="475"/>
        <end position="488"/>
    </location>
</feature>
<name>A0A7S4LGB1_9EUGL</name>
<reference evidence="5" key="1">
    <citation type="submission" date="2021-01" db="EMBL/GenBank/DDBJ databases">
        <authorList>
            <person name="Corre E."/>
            <person name="Pelletier E."/>
            <person name="Niang G."/>
            <person name="Scheremetjew M."/>
            <person name="Finn R."/>
            <person name="Kale V."/>
            <person name="Holt S."/>
            <person name="Cochrane G."/>
            <person name="Meng A."/>
            <person name="Brown T."/>
            <person name="Cohen L."/>
        </authorList>
    </citation>
    <scope>NUCLEOTIDE SEQUENCE</scope>
    <source>
        <strain evidence="5">CCMP1594</strain>
    </source>
</reference>
<dbReference type="SUPFAM" id="SSF49562">
    <property type="entry name" value="C2 domain (Calcium/lipid-binding domain, CaLB)"/>
    <property type="match status" value="3"/>
</dbReference>
<feature type="domain" description="C2" evidence="4">
    <location>
        <begin position="113"/>
        <end position="225"/>
    </location>
</feature>
<dbReference type="AlphaFoldDB" id="A0A7S4LGB1"/>
<dbReference type="GO" id="GO:0016020">
    <property type="term" value="C:membrane"/>
    <property type="evidence" value="ECO:0007669"/>
    <property type="project" value="TreeGrafter"/>
</dbReference>
<evidence type="ECO:0000256" key="3">
    <source>
        <dbReference type="SAM" id="MobiDB-lite"/>
    </source>
</evidence>
<feature type="domain" description="C2" evidence="4">
    <location>
        <begin position="1"/>
        <end position="97"/>
    </location>
</feature>
<evidence type="ECO:0000259" key="4">
    <source>
        <dbReference type="PROSITE" id="PS50004"/>
    </source>
</evidence>
<accession>A0A7S4LGB1</accession>
<keyword evidence="2" id="KW-0106">Calcium</keyword>
<dbReference type="InterPro" id="IPR000008">
    <property type="entry name" value="C2_dom"/>
</dbReference>
<dbReference type="GO" id="GO:0005509">
    <property type="term" value="F:calcium ion binding"/>
    <property type="evidence" value="ECO:0007669"/>
    <property type="project" value="TreeGrafter"/>
</dbReference>